<dbReference type="Pfam" id="PF04344">
    <property type="entry name" value="CheZ"/>
    <property type="match status" value="1"/>
</dbReference>
<comment type="caution">
    <text evidence="2">The sequence shown here is derived from an EMBL/GenBank/DDBJ whole genome shotgun (WGS) entry which is preliminary data.</text>
</comment>
<organism evidence="2 3">
    <name type="scientific">Telmatospirillum siberiense</name>
    <dbReference type="NCBI Taxonomy" id="382514"/>
    <lineage>
        <taxon>Bacteria</taxon>
        <taxon>Pseudomonadati</taxon>
        <taxon>Pseudomonadota</taxon>
        <taxon>Alphaproteobacteria</taxon>
        <taxon>Rhodospirillales</taxon>
        <taxon>Rhodospirillaceae</taxon>
        <taxon>Telmatospirillum</taxon>
    </lineage>
</organism>
<protein>
    <submittedName>
        <fullName evidence="2">Chemotaxis protein</fullName>
    </submittedName>
</protein>
<dbReference type="Gene3D" id="1.10.287.500">
    <property type="entry name" value="Helix hairpin bin"/>
    <property type="match status" value="1"/>
</dbReference>
<dbReference type="SUPFAM" id="SSF75708">
    <property type="entry name" value="Chemotaxis phosphatase CheZ"/>
    <property type="match status" value="1"/>
</dbReference>
<feature type="region of interest" description="Disordered" evidence="1">
    <location>
        <begin position="145"/>
        <end position="168"/>
    </location>
</feature>
<proteinExistence type="predicted"/>
<dbReference type="GO" id="GO:0050920">
    <property type="term" value="P:regulation of chemotaxis"/>
    <property type="evidence" value="ECO:0007669"/>
    <property type="project" value="InterPro"/>
</dbReference>
<name>A0A2N3PML5_9PROT</name>
<dbReference type="AlphaFoldDB" id="A0A2N3PML5"/>
<evidence type="ECO:0000256" key="1">
    <source>
        <dbReference type="SAM" id="MobiDB-lite"/>
    </source>
</evidence>
<accession>A0A2N3PML5</accession>
<keyword evidence="3" id="KW-1185">Reference proteome</keyword>
<gene>
    <name evidence="2" type="ORF">CWS72_25610</name>
</gene>
<dbReference type="RefSeq" id="WP_101253506.1">
    <property type="nucleotide sequence ID" value="NZ_PIUM01000048.1"/>
</dbReference>
<sequence length="188" mass="21126">MISIQEEDRLKKELVGLFGHMNKMRRELAVLQGDDAGSFVTMADTLDAIVENTETASNTILESMEAIEEIVGELRQSKDPAVLAVCGRISERSNQVFEACSFQDLTGQRITRVVNSLKFIEERITSMVRMWGKEELAKVVEEVKQEQEANPVDEDKTLLHGPQRDGVAHTQAEVDKLFSQDDIDKLFG</sequence>
<dbReference type="GO" id="GO:0003824">
    <property type="term" value="F:catalytic activity"/>
    <property type="evidence" value="ECO:0007669"/>
    <property type="project" value="InterPro"/>
</dbReference>
<dbReference type="InterPro" id="IPR007439">
    <property type="entry name" value="Chemotax_Pase_CheZ"/>
</dbReference>
<evidence type="ECO:0000313" key="3">
    <source>
        <dbReference type="Proteomes" id="UP000233293"/>
    </source>
</evidence>
<evidence type="ECO:0000313" key="2">
    <source>
        <dbReference type="EMBL" id="PKU21646.1"/>
    </source>
</evidence>
<dbReference type="GO" id="GO:0009288">
    <property type="term" value="C:bacterial-type flagellum"/>
    <property type="evidence" value="ECO:0007669"/>
    <property type="project" value="InterPro"/>
</dbReference>
<dbReference type="EMBL" id="PIUM01000048">
    <property type="protein sequence ID" value="PKU21646.1"/>
    <property type="molecule type" value="Genomic_DNA"/>
</dbReference>
<reference evidence="3" key="1">
    <citation type="submission" date="2017-12" db="EMBL/GenBank/DDBJ databases">
        <title>Draft genome sequence of Telmatospirillum siberiense 26-4b1T, an acidotolerant peatland alphaproteobacterium potentially involved in sulfur cycling.</title>
        <authorList>
            <person name="Hausmann B."/>
            <person name="Pjevac P."/>
            <person name="Schreck K."/>
            <person name="Herbold C.W."/>
            <person name="Daims H."/>
            <person name="Wagner M."/>
            <person name="Pester M."/>
            <person name="Loy A."/>
        </authorList>
    </citation>
    <scope>NUCLEOTIDE SEQUENCE [LARGE SCALE GENOMIC DNA]</scope>
    <source>
        <strain evidence="3">26-4b1</strain>
    </source>
</reference>
<dbReference type="OrthoDB" id="7269965at2"/>
<dbReference type="Proteomes" id="UP000233293">
    <property type="component" value="Unassembled WGS sequence"/>
</dbReference>